<comment type="caution">
    <text evidence="1">The sequence shown here is derived from an EMBL/GenBank/DDBJ whole genome shotgun (WGS) entry which is preliminary data.</text>
</comment>
<evidence type="ECO:0000313" key="1">
    <source>
        <dbReference type="EMBL" id="KAI4333914.1"/>
    </source>
</evidence>
<name>A0ACB9NC48_BAUVA</name>
<proteinExistence type="predicted"/>
<gene>
    <name evidence="1" type="ORF">L6164_018665</name>
</gene>
<sequence>MNEMYRKNKNLQVLMKGFPCSLRETRWRRGKENHVMSQDKIAPSRLEVLPAIFLREISVCFQFQNVYHPPRNTLFLSQSSFIYACMSEKEDALPLKITAR</sequence>
<dbReference type="EMBL" id="CM039432">
    <property type="protein sequence ID" value="KAI4333914.1"/>
    <property type="molecule type" value="Genomic_DNA"/>
</dbReference>
<organism evidence="1 2">
    <name type="scientific">Bauhinia variegata</name>
    <name type="common">Purple orchid tree</name>
    <name type="synonym">Phanera variegata</name>
    <dbReference type="NCBI Taxonomy" id="167791"/>
    <lineage>
        <taxon>Eukaryota</taxon>
        <taxon>Viridiplantae</taxon>
        <taxon>Streptophyta</taxon>
        <taxon>Embryophyta</taxon>
        <taxon>Tracheophyta</taxon>
        <taxon>Spermatophyta</taxon>
        <taxon>Magnoliopsida</taxon>
        <taxon>eudicotyledons</taxon>
        <taxon>Gunneridae</taxon>
        <taxon>Pentapetalae</taxon>
        <taxon>rosids</taxon>
        <taxon>fabids</taxon>
        <taxon>Fabales</taxon>
        <taxon>Fabaceae</taxon>
        <taxon>Cercidoideae</taxon>
        <taxon>Cercideae</taxon>
        <taxon>Bauhiniinae</taxon>
        <taxon>Bauhinia</taxon>
    </lineage>
</organism>
<evidence type="ECO:0000313" key="2">
    <source>
        <dbReference type="Proteomes" id="UP000828941"/>
    </source>
</evidence>
<keyword evidence="2" id="KW-1185">Reference proteome</keyword>
<reference evidence="1 2" key="1">
    <citation type="journal article" date="2022" name="DNA Res.">
        <title>Chromosomal-level genome assembly of the orchid tree Bauhinia variegata (Leguminosae; Cercidoideae) supports the allotetraploid origin hypothesis of Bauhinia.</title>
        <authorList>
            <person name="Zhong Y."/>
            <person name="Chen Y."/>
            <person name="Zheng D."/>
            <person name="Pang J."/>
            <person name="Liu Y."/>
            <person name="Luo S."/>
            <person name="Meng S."/>
            <person name="Qian L."/>
            <person name="Wei D."/>
            <person name="Dai S."/>
            <person name="Zhou R."/>
        </authorList>
    </citation>
    <scope>NUCLEOTIDE SEQUENCE [LARGE SCALE GENOMIC DNA]</scope>
    <source>
        <strain evidence="1">BV-YZ2020</strain>
    </source>
</reference>
<dbReference type="Proteomes" id="UP000828941">
    <property type="component" value="Chromosome 7"/>
</dbReference>
<protein>
    <submittedName>
        <fullName evidence="1">Uncharacterized protein</fullName>
    </submittedName>
</protein>
<accession>A0ACB9NC48</accession>